<accession>A0A9W7C9S2</accession>
<evidence type="ECO:0000256" key="5">
    <source>
        <dbReference type="ARBA" id="ARBA00022832"/>
    </source>
</evidence>
<evidence type="ECO:0008006" key="11">
    <source>
        <dbReference type="Google" id="ProtNLM"/>
    </source>
</evidence>
<dbReference type="InterPro" id="IPR033120">
    <property type="entry name" value="HOTDOG_ACOT"/>
</dbReference>
<dbReference type="GO" id="GO:0005829">
    <property type="term" value="C:cytosol"/>
    <property type="evidence" value="ECO:0007669"/>
    <property type="project" value="TreeGrafter"/>
</dbReference>
<dbReference type="GO" id="GO:0006637">
    <property type="term" value="P:acyl-CoA metabolic process"/>
    <property type="evidence" value="ECO:0007669"/>
    <property type="project" value="TreeGrafter"/>
</dbReference>
<dbReference type="GO" id="GO:0006631">
    <property type="term" value="P:fatty acid metabolic process"/>
    <property type="evidence" value="ECO:0007669"/>
    <property type="project" value="UniProtKB-KW"/>
</dbReference>
<evidence type="ECO:0000259" key="7">
    <source>
        <dbReference type="PROSITE" id="PS50848"/>
    </source>
</evidence>
<dbReference type="PANTHER" id="PTHR11049:SF16">
    <property type="entry name" value="PROTEIN VDLD"/>
    <property type="match status" value="1"/>
</dbReference>
<comment type="pathway">
    <text evidence="2">Lipid metabolism; fatty acid metabolism.</text>
</comment>
<evidence type="ECO:0000313" key="9">
    <source>
        <dbReference type="EMBL" id="GMI02256.1"/>
    </source>
</evidence>
<organism evidence="9 10">
    <name type="scientific">Triparma laevis f. longispina</name>
    <dbReference type="NCBI Taxonomy" id="1714387"/>
    <lineage>
        <taxon>Eukaryota</taxon>
        <taxon>Sar</taxon>
        <taxon>Stramenopiles</taxon>
        <taxon>Ochrophyta</taxon>
        <taxon>Bolidophyceae</taxon>
        <taxon>Parmales</taxon>
        <taxon>Triparmaceae</taxon>
        <taxon>Triparma</taxon>
    </lineage>
</organism>
<proteinExistence type="predicted"/>
<gene>
    <name evidence="9" type="ORF">TrLO_g6060</name>
</gene>
<dbReference type="InterPro" id="IPR006683">
    <property type="entry name" value="Thioestr_dom"/>
</dbReference>
<dbReference type="InterPro" id="IPR029069">
    <property type="entry name" value="HotDog_dom_sf"/>
</dbReference>
<keyword evidence="5" id="KW-0276">Fatty acid metabolism</keyword>
<feature type="domain" description="HotDog ACOT-type" evidence="8">
    <location>
        <begin position="52"/>
        <end position="162"/>
    </location>
</feature>
<keyword evidence="4" id="KW-0378">Hydrolase</keyword>
<dbReference type="PROSITE" id="PS51770">
    <property type="entry name" value="HOTDOG_ACOT"/>
    <property type="match status" value="2"/>
</dbReference>
<evidence type="ECO:0000256" key="6">
    <source>
        <dbReference type="ARBA" id="ARBA00023098"/>
    </source>
</evidence>
<dbReference type="InterPro" id="IPR023393">
    <property type="entry name" value="START-like_dom_sf"/>
</dbReference>
<evidence type="ECO:0000259" key="8">
    <source>
        <dbReference type="PROSITE" id="PS51770"/>
    </source>
</evidence>
<dbReference type="PROSITE" id="PS50848">
    <property type="entry name" value="START"/>
    <property type="match status" value="1"/>
</dbReference>
<comment type="catalytic activity">
    <reaction evidence="1">
        <text>butanoyl-CoA + H2O = butanoate + CoA + H(+)</text>
        <dbReference type="Rhea" id="RHEA:40111"/>
        <dbReference type="ChEBI" id="CHEBI:15377"/>
        <dbReference type="ChEBI" id="CHEBI:15378"/>
        <dbReference type="ChEBI" id="CHEBI:17968"/>
        <dbReference type="ChEBI" id="CHEBI:57287"/>
        <dbReference type="ChEBI" id="CHEBI:57371"/>
    </reaction>
    <physiologicalReaction direction="left-to-right" evidence="1">
        <dbReference type="Rhea" id="RHEA:40112"/>
    </physiologicalReaction>
</comment>
<dbReference type="Gene3D" id="3.10.129.10">
    <property type="entry name" value="Hotdog Thioesterase"/>
    <property type="match status" value="2"/>
</dbReference>
<dbReference type="Gene3D" id="3.30.530.20">
    <property type="match status" value="1"/>
</dbReference>
<dbReference type="GO" id="GO:0008289">
    <property type="term" value="F:lipid binding"/>
    <property type="evidence" value="ECO:0007669"/>
    <property type="project" value="InterPro"/>
</dbReference>
<keyword evidence="6" id="KW-0443">Lipid metabolism</keyword>
<comment type="caution">
    <text evidence="9">The sequence shown here is derived from an EMBL/GenBank/DDBJ whole genome shotgun (WGS) entry which is preliminary data.</text>
</comment>
<dbReference type="EMBL" id="BRXW01000041">
    <property type="protein sequence ID" value="GMI02256.1"/>
    <property type="molecule type" value="Genomic_DNA"/>
</dbReference>
<dbReference type="OrthoDB" id="331699at2759"/>
<evidence type="ECO:0000313" key="10">
    <source>
        <dbReference type="Proteomes" id="UP001165122"/>
    </source>
</evidence>
<dbReference type="Pfam" id="PF03061">
    <property type="entry name" value="4HBT"/>
    <property type="match status" value="2"/>
</dbReference>
<dbReference type="SUPFAM" id="SSF55961">
    <property type="entry name" value="Bet v1-like"/>
    <property type="match status" value="1"/>
</dbReference>
<dbReference type="Pfam" id="PF01852">
    <property type="entry name" value="START"/>
    <property type="match status" value="1"/>
</dbReference>
<dbReference type="AlphaFoldDB" id="A0A9W7C9S2"/>
<sequence>MGNACTSPLDNFSAAKANPKIEKQKAEKKQEMKTLKGFAKVANRSMEPRGVSESMVHFFEIVSQEHCDRRNVVRAGCLLRWMDICACLSAEKHGQLSSVTLSMDDLSFDIPAVLGDVLEICATVNNAFNTSMEVGVQVVSTSSRGPRIHCRAYFTFVSLDHHGLKCKVPKVIPETEAERDNFILAKERRQLRFQKKEQLEKMMSQIAEKSEDEVRGRALTENTENAEVRIQGGIDSQMSMNLKPKVWTGNKKRLSIMLRENLNLSAVFPAGENSTVNRSMGESSLQMTKVVLPSDANHMGNTFGGNIMSWMDDAATVCAIKHIRHPSMKPETTVATIAVDSMAFIGPSHTGDRLNFYAQINRAFGTTIEVGIRVEAQAIGGNMRHINSGYLTIMAVDMQGRPTAVPKIKPENDKQKEQYMKAIGRRQLRMERKKLTGENKASQGLSWNWTPDMSSEISVANIYGLLKVANAWDLNWIVQDLPKDIKAMNKFELKMQVTKDTWGLGLATIRFSGIVSCKMIDMFKKLMECEARKDWDMAVRDCKVWSKIDEHNDIVWMAYPAGFGRKPGGEKGKPKDFSLLRTWRLDEERYIIASRSVNHPSLPINEDKERGEVFPSGFILTPWVMDDGMGDLRDNEYQEQTSFDYVVQLDKVGQEMAGFGNPESPYIKIMAGSLTKLCKTLSEL</sequence>
<feature type="domain" description="START" evidence="7">
    <location>
        <begin position="456"/>
        <end position="684"/>
    </location>
</feature>
<dbReference type="SUPFAM" id="SSF54637">
    <property type="entry name" value="Thioesterase/thiol ester dehydrase-isomerase"/>
    <property type="match status" value="2"/>
</dbReference>
<reference evidence="10" key="1">
    <citation type="journal article" date="2023" name="Commun. Biol.">
        <title>Genome analysis of Parmales, the sister group of diatoms, reveals the evolutionary specialization of diatoms from phago-mixotrophs to photoautotrophs.</title>
        <authorList>
            <person name="Ban H."/>
            <person name="Sato S."/>
            <person name="Yoshikawa S."/>
            <person name="Yamada K."/>
            <person name="Nakamura Y."/>
            <person name="Ichinomiya M."/>
            <person name="Sato N."/>
            <person name="Blanc-Mathieu R."/>
            <person name="Endo H."/>
            <person name="Kuwata A."/>
            <person name="Ogata H."/>
        </authorList>
    </citation>
    <scope>NUCLEOTIDE SEQUENCE [LARGE SCALE GENOMIC DNA]</scope>
    <source>
        <strain evidence="10">NIES 3700</strain>
    </source>
</reference>
<dbReference type="CDD" id="cd03442">
    <property type="entry name" value="BFIT_BACH"/>
    <property type="match status" value="2"/>
</dbReference>
<evidence type="ECO:0000256" key="2">
    <source>
        <dbReference type="ARBA" id="ARBA00004872"/>
    </source>
</evidence>
<name>A0A9W7C9S2_9STRA</name>
<keyword evidence="3" id="KW-0677">Repeat</keyword>
<dbReference type="InterPro" id="IPR040170">
    <property type="entry name" value="Cytosol_ACT"/>
</dbReference>
<feature type="domain" description="HotDog ACOT-type" evidence="8">
    <location>
        <begin position="281"/>
        <end position="399"/>
    </location>
</feature>
<dbReference type="Proteomes" id="UP001165122">
    <property type="component" value="Unassembled WGS sequence"/>
</dbReference>
<evidence type="ECO:0000256" key="3">
    <source>
        <dbReference type="ARBA" id="ARBA00022737"/>
    </source>
</evidence>
<dbReference type="PANTHER" id="PTHR11049">
    <property type="entry name" value="ACYL COENZYME A THIOESTER HYDROLASE"/>
    <property type="match status" value="1"/>
</dbReference>
<protein>
    <recommendedName>
        <fullName evidence="11">Acyl-CoA thioesterase</fullName>
    </recommendedName>
</protein>
<dbReference type="InterPro" id="IPR002913">
    <property type="entry name" value="START_lipid-bd_dom"/>
</dbReference>
<evidence type="ECO:0000256" key="4">
    <source>
        <dbReference type="ARBA" id="ARBA00022801"/>
    </source>
</evidence>
<dbReference type="CDD" id="cd00177">
    <property type="entry name" value="START"/>
    <property type="match status" value="1"/>
</dbReference>
<dbReference type="GO" id="GO:0052816">
    <property type="term" value="F:long-chain fatty acyl-CoA hydrolase activity"/>
    <property type="evidence" value="ECO:0007669"/>
    <property type="project" value="TreeGrafter"/>
</dbReference>
<evidence type="ECO:0000256" key="1">
    <source>
        <dbReference type="ARBA" id="ARBA00000295"/>
    </source>
</evidence>
<keyword evidence="10" id="KW-1185">Reference proteome</keyword>